<dbReference type="KEGG" id="cgk:CGERO_04500"/>
<dbReference type="OrthoDB" id="3399802at2"/>
<dbReference type="Pfam" id="PF13730">
    <property type="entry name" value="HTH_36"/>
    <property type="match status" value="1"/>
</dbReference>
<evidence type="ECO:0000313" key="2">
    <source>
        <dbReference type="Proteomes" id="UP000271587"/>
    </source>
</evidence>
<protein>
    <submittedName>
        <fullName evidence="1">MarR family protein</fullName>
    </submittedName>
</protein>
<proteinExistence type="predicted"/>
<dbReference type="Proteomes" id="UP000271587">
    <property type="component" value="Chromosome"/>
</dbReference>
<reference evidence="1 2" key="1">
    <citation type="submission" date="2018-11" db="EMBL/GenBank/DDBJ databases">
        <authorList>
            <person name="Kleinhagauer T."/>
            <person name="Glaeser S.P."/>
            <person name="Spergser J."/>
            <person name="Ruckert C."/>
            <person name="Kaempfer P."/>
            <person name="Busse H.-J."/>
        </authorList>
    </citation>
    <scope>NUCLEOTIDE SEQUENCE [LARGE SCALE GENOMIC DNA]</scope>
    <source>
        <strain evidence="1 2">W8</strain>
    </source>
</reference>
<dbReference type="Gene3D" id="1.10.10.10">
    <property type="entry name" value="Winged helix-like DNA-binding domain superfamily/Winged helix DNA-binding domain"/>
    <property type="match status" value="1"/>
</dbReference>
<dbReference type="EMBL" id="CP033897">
    <property type="protein sequence ID" value="AZA11216.1"/>
    <property type="molecule type" value="Genomic_DNA"/>
</dbReference>
<organism evidence="1 2">
    <name type="scientific">Corynebacterium gerontici</name>
    <dbReference type="NCBI Taxonomy" id="2079234"/>
    <lineage>
        <taxon>Bacteria</taxon>
        <taxon>Bacillati</taxon>
        <taxon>Actinomycetota</taxon>
        <taxon>Actinomycetes</taxon>
        <taxon>Mycobacteriales</taxon>
        <taxon>Corynebacteriaceae</taxon>
        <taxon>Corynebacterium</taxon>
    </lineage>
</organism>
<dbReference type="InterPro" id="IPR036388">
    <property type="entry name" value="WH-like_DNA-bd_sf"/>
</dbReference>
<evidence type="ECO:0000313" key="1">
    <source>
        <dbReference type="EMBL" id="AZA11216.1"/>
    </source>
</evidence>
<keyword evidence="2" id="KW-1185">Reference proteome</keyword>
<name>A0A3G6IZX0_9CORY</name>
<dbReference type="AlphaFoldDB" id="A0A3G6IZX0"/>
<dbReference type="InterPro" id="IPR036390">
    <property type="entry name" value="WH_DNA-bd_sf"/>
</dbReference>
<dbReference type="RefSeq" id="WP_123933661.1">
    <property type="nucleotide sequence ID" value="NZ_CP033897.1"/>
</dbReference>
<sequence>MNNHAPRPATDLFPESLNLSPKQRLVLDTLSDYPDGARVSELAEELNMHVNTIRGHLDELAERGAIHSFTAPAIGRGRPSLIYKVRIPDNRTVAAEYVTLIEVMGAFLEEQFATPEQAEAAARVIGKRWGEKLRERGLEHPESHHGFVGRLTGYLREMGFDPAPTDHDEHQTHIAMHSCPLATEDFQPTPFICAVHEGTLRELLDDATVRLDLQPYDKPGACCVKIQRQG</sequence>
<gene>
    <name evidence="1" type="ORF">CGERO_04500</name>
</gene>
<dbReference type="SUPFAM" id="SSF46785">
    <property type="entry name" value="Winged helix' DNA-binding domain"/>
    <property type="match status" value="1"/>
</dbReference>
<accession>A0A3G6IZX0</accession>